<sequence>MKRLTAATLVVAMLAVALPSDVRGQGAKPFVVPEAAALLPWAQQITVREEWLTKRHALLLPMMRRHKIGMWIVVNEEFHDDPLSQYVAPPRPYTGNRDFFVFIDGGDQGLKKFAITAYTEENLARFFDAPFTEPRPPATTLRDLYQQYKPATVGLGIRGRRGQTRSLGYDAYRFLAETLGEDAEKTFVSASDLIEEYLDTRLPEETAHYRAAVSVTEAIVKRALSNAVITPNRTTVGDVRRALFDMLGAAGVRTWFQPDLRVQRKGDDIATSRGFLAVAPESTVIRHGDVVHVDFGISYMGFDTDWQKMAYVLQPGERDVPESFKQAMANTNTLQDAVMLRHARPGATGGSVFTNTMAEMKQRGIEAMVYSHPIGTQGHGLGASIDFRSPLRSDTTAQNSRLRLGSYISIELNTATPIPEWGGKKLFVMMEDDAFLTDQGFRFFRPRQESYYLIKAAGSAM</sequence>
<organism evidence="3 4">
    <name type="scientific">Gemmatimonas groenlandica</name>
    <dbReference type="NCBI Taxonomy" id="2732249"/>
    <lineage>
        <taxon>Bacteria</taxon>
        <taxon>Pseudomonadati</taxon>
        <taxon>Gemmatimonadota</taxon>
        <taxon>Gemmatimonadia</taxon>
        <taxon>Gemmatimonadales</taxon>
        <taxon>Gemmatimonadaceae</taxon>
        <taxon>Gemmatimonas</taxon>
    </lineage>
</organism>
<dbReference type="AlphaFoldDB" id="A0A6M4IT22"/>
<dbReference type="PANTHER" id="PTHR46112:SF8">
    <property type="entry name" value="CYTOPLASMIC PEPTIDASE PEPQ-RELATED"/>
    <property type="match status" value="1"/>
</dbReference>
<keyword evidence="3" id="KW-0645">Protease</keyword>
<evidence type="ECO:0000313" key="3">
    <source>
        <dbReference type="EMBL" id="QJR36626.1"/>
    </source>
</evidence>
<feature type="signal peptide" evidence="1">
    <location>
        <begin position="1"/>
        <end position="17"/>
    </location>
</feature>
<dbReference type="Gene3D" id="3.90.230.10">
    <property type="entry name" value="Creatinase/methionine aminopeptidase superfamily"/>
    <property type="match status" value="1"/>
</dbReference>
<keyword evidence="3" id="KW-0378">Hydrolase</keyword>
<feature type="chain" id="PRO_5026756206" evidence="1">
    <location>
        <begin position="18"/>
        <end position="461"/>
    </location>
</feature>
<evidence type="ECO:0000259" key="2">
    <source>
        <dbReference type="Pfam" id="PF00557"/>
    </source>
</evidence>
<dbReference type="EMBL" id="CP053085">
    <property type="protein sequence ID" value="QJR36626.1"/>
    <property type="molecule type" value="Genomic_DNA"/>
</dbReference>
<dbReference type="SUPFAM" id="SSF55920">
    <property type="entry name" value="Creatinase/aminopeptidase"/>
    <property type="match status" value="1"/>
</dbReference>
<keyword evidence="3" id="KW-0031">Aminopeptidase</keyword>
<dbReference type="InterPro" id="IPR036005">
    <property type="entry name" value="Creatinase/aminopeptidase-like"/>
</dbReference>
<dbReference type="Proteomes" id="UP000500938">
    <property type="component" value="Chromosome"/>
</dbReference>
<dbReference type="InterPro" id="IPR050659">
    <property type="entry name" value="Peptidase_M24B"/>
</dbReference>
<name>A0A6M4IT22_9BACT</name>
<reference evidence="3 4" key="1">
    <citation type="submission" date="2020-05" db="EMBL/GenBank/DDBJ databases">
        <title>Complete genome sequence of Gemmatimonas greenlandica TET16.</title>
        <authorList>
            <person name="Zeng Y."/>
        </authorList>
    </citation>
    <scope>NUCLEOTIDE SEQUENCE [LARGE SCALE GENOMIC DNA]</scope>
    <source>
        <strain evidence="3 4">TET16</strain>
    </source>
</reference>
<dbReference type="KEGG" id="ggr:HKW67_14460"/>
<dbReference type="InterPro" id="IPR000994">
    <property type="entry name" value="Pept_M24"/>
</dbReference>
<keyword evidence="1" id="KW-0732">Signal</keyword>
<dbReference type="GO" id="GO:0004177">
    <property type="term" value="F:aminopeptidase activity"/>
    <property type="evidence" value="ECO:0007669"/>
    <property type="project" value="UniProtKB-KW"/>
</dbReference>
<dbReference type="PANTHER" id="PTHR46112">
    <property type="entry name" value="AMINOPEPTIDASE"/>
    <property type="match status" value="1"/>
</dbReference>
<feature type="domain" description="Peptidase M24" evidence="2">
    <location>
        <begin position="208"/>
        <end position="423"/>
    </location>
</feature>
<keyword evidence="4" id="KW-1185">Reference proteome</keyword>
<accession>A0A6M4IT22</accession>
<dbReference type="Pfam" id="PF00557">
    <property type="entry name" value="Peptidase_M24"/>
    <property type="match status" value="1"/>
</dbReference>
<protein>
    <submittedName>
        <fullName evidence="3">Aminopeptidase P family protein</fullName>
    </submittedName>
</protein>
<evidence type="ECO:0000313" key="4">
    <source>
        <dbReference type="Proteomes" id="UP000500938"/>
    </source>
</evidence>
<proteinExistence type="predicted"/>
<gene>
    <name evidence="3" type="ORF">HKW67_14460</name>
</gene>
<evidence type="ECO:0000256" key="1">
    <source>
        <dbReference type="SAM" id="SignalP"/>
    </source>
</evidence>
<dbReference type="RefSeq" id="WP_171226058.1">
    <property type="nucleotide sequence ID" value="NZ_CP053085.1"/>
</dbReference>